<keyword evidence="3 6" id="KW-0032">Aminotransferase</keyword>
<dbReference type="AlphaFoldDB" id="A0A248LG83"/>
<dbReference type="SUPFAM" id="SSF53383">
    <property type="entry name" value="PLP-dependent transferases"/>
    <property type="match status" value="1"/>
</dbReference>
<dbReference type="InterPro" id="IPR050881">
    <property type="entry name" value="LL-DAP_aminotransferase"/>
</dbReference>
<dbReference type="OrthoDB" id="9813612at2"/>
<dbReference type="Pfam" id="PF00155">
    <property type="entry name" value="Aminotran_1_2"/>
    <property type="match status" value="1"/>
</dbReference>
<dbReference type="InterPro" id="IPR019878">
    <property type="entry name" value="DapC_beta/gammaproteobac"/>
</dbReference>
<evidence type="ECO:0000313" key="7">
    <source>
        <dbReference type="Proteomes" id="UP000197424"/>
    </source>
</evidence>
<organism evidence="6 7">
    <name type="scientific">Laribacter hongkongensis</name>
    <dbReference type="NCBI Taxonomy" id="168471"/>
    <lineage>
        <taxon>Bacteria</taxon>
        <taxon>Pseudomonadati</taxon>
        <taxon>Pseudomonadota</taxon>
        <taxon>Betaproteobacteria</taxon>
        <taxon>Neisseriales</taxon>
        <taxon>Aquaspirillaceae</taxon>
        <taxon>Laribacter</taxon>
    </lineage>
</organism>
<name>A0A248LG83_9NEIS</name>
<dbReference type="Gene3D" id="3.90.1150.10">
    <property type="entry name" value="Aspartate Aminotransferase, domain 1"/>
    <property type="match status" value="1"/>
</dbReference>
<dbReference type="GO" id="GO:0009089">
    <property type="term" value="P:lysine biosynthetic process via diaminopimelate"/>
    <property type="evidence" value="ECO:0007669"/>
    <property type="project" value="InterPro"/>
</dbReference>
<dbReference type="PANTHER" id="PTHR42832">
    <property type="entry name" value="AMINO ACID AMINOTRANSFERASE"/>
    <property type="match status" value="1"/>
</dbReference>
<dbReference type="EMBL" id="CP022115">
    <property type="protein sequence ID" value="ASJ23501.1"/>
    <property type="molecule type" value="Genomic_DNA"/>
</dbReference>
<evidence type="ECO:0000256" key="2">
    <source>
        <dbReference type="ARBA" id="ARBA00021531"/>
    </source>
</evidence>
<keyword evidence="4 6" id="KW-0808">Transferase</keyword>
<dbReference type="CDD" id="cd00609">
    <property type="entry name" value="AAT_like"/>
    <property type="match status" value="1"/>
</dbReference>
<comment type="cofactor">
    <cofactor evidence="1">
        <name>pyridoxal 5'-phosphate</name>
        <dbReference type="ChEBI" id="CHEBI:597326"/>
    </cofactor>
</comment>
<protein>
    <recommendedName>
        <fullName evidence="2">Putative 8-amino-7-oxononanoate synthase</fullName>
    </recommendedName>
</protein>
<feature type="domain" description="Aminotransferase class I/classII large" evidence="5">
    <location>
        <begin position="32"/>
        <end position="374"/>
    </location>
</feature>
<evidence type="ECO:0000256" key="3">
    <source>
        <dbReference type="ARBA" id="ARBA00022576"/>
    </source>
</evidence>
<dbReference type="Proteomes" id="UP000197424">
    <property type="component" value="Chromosome"/>
</dbReference>
<dbReference type="GO" id="GO:0009016">
    <property type="term" value="F:succinyldiaminopimelate transaminase activity"/>
    <property type="evidence" value="ECO:0007669"/>
    <property type="project" value="InterPro"/>
</dbReference>
<evidence type="ECO:0000256" key="4">
    <source>
        <dbReference type="ARBA" id="ARBA00022679"/>
    </source>
</evidence>
<gene>
    <name evidence="6" type="ORF">LHGZ1_0670</name>
</gene>
<dbReference type="InterPro" id="IPR015424">
    <property type="entry name" value="PyrdxlP-dep_Trfase"/>
</dbReference>
<dbReference type="InterPro" id="IPR015422">
    <property type="entry name" value="PyrdxlP-dep_Trfase_small"/>
</dbReference>
<evidence type="ECO:0000313" key="6">
    <source>
        <dbReference type="EMBL" id="ASJ23501.1"/>
    </source>
</evidence>
<evidence type="ECO:0000259" key="5">
    <source>
        <dbReference type="Pfam" id="PF00155"/>
    </source>
</evidence>
<dbReference type="RefSeq" id="WP_088860135.1">
    <property type="nucleotide sequence ID" value="NZ_CP022115.1"/>
</dbReference>
<dbReference type="InterPro" id="IPR015421">
    <property type="entry name" value="PyrdxlP-dep_Trfase_major"/>
</dbReference>
<proteinExistence type="predicted"/>
<reference evidence="7" key="1">
    <citation type="submission" date="2017-06" db="EMBL/GenBank/DDBJ databases">
        <title>Whole genome sequence of Laribacter hongkongensis LHGZ1.</title>
        <authorList>
            <person name="Chen D."/>
            <person name="Wu H."/>
            <person name="Chen J."/>
        </authorList>
    </citation>
    <scope>NUCLEOTIDE SEQUENCE [LARGE SCALE GENOMIC DNA]</scope>
    <source>
        <strain evidence="7">LHGZ1</strain>
    </source>
</reference>
<dbReference type="GO" id="GO:0030170">
    <property type="term" value="F:pyridoxal phosphate binding"/>
    <property type="evidence" value="ECO:0007669"/>
    <property type="project" value="InterPro"/>
</dbReference>
<dbReference type="Gene3D" id="3.40.640.10">
    <property type="entry name" value="Type I PLP-dependent aspartate aminotransferase-like (Major domain)"/>
    <property type="match status" value="1"/>
</dbReference>
<accession>A0A248LG83</accession>
<sequence>MNPLLARLQPYPFQRLRECFADLTPHPEFTPVNLSIGEPKHPTPALLKDALAGALEGLGEYPATLGGLPLREACAGWVASRYQVDKPDPARQILPVLGSREALFSLAQAVVDASHGTPVVVSPNPFYQIYEGAALLAGAEPYYVNCTAENGFKPDWSSVPAEVWARTQLVYACSPGNPTGAVMTLEDWRLLFELSDRYGFVIASDECYSEIWFDAPPLGGLEAAARLGRSDYRNLVMFTSLSKRSNAPGLRSGFVCGDAEVLAKFLLYRTYHGSAMSAVVQAASRAAWQDEAHVADNRQRYADKFAAVLPIVGKALDVGLPQAGFYLWARVPGGDDIAFARDLFARYHVTVLPGSFLARTAHGVNPGAGYVRIALVAPLEACVEAAWRVVDCVRTRN</sequence>
<dbReference type="NCBIfam" id="TIGR03538">
    <property type="entry name" value="DapC_gpp"/>
    <property type="match status" value="1"/>
</dbReference>
<dbReference type="PANTHER" id="PTHR42832:SF3">
    <property type="entry name" value="L-GLUTAMINE--4-(METHYLSULFANYL)-2-OXOBUTANOATE AMINOTRANSFERASE"/>
    <property type="match status" value="1"/>
</dbReference>
<evidence type="ECO:0000256" key="1">
    <source>
        <dbReference type="ARBA" id="ARBA00001933"/>
    </source>
</evidence>
<dbReference type="InterPro" id="IPR004839">
    <property type="entry name" value="Aminotransferase_I/II_large"/>
</dbReference>